<dbReference type="Proteomes" id="UP001054945">
    <property type="component" value="Unassembled WGS sequence"/>
</dbReference>
<sequence length="166" mass="18876">MELFRKGGRENPGEYSRRGRVQREVEARRRRGLRDLHAENVHWNRISAAPTEEYLSPQVKMKLQSSQGSWPQQTGDWPQPMEAVTLQFHRPAEDSGSQDPRMSLPCTRCPPSRRTPPPPPRPTVIPKQPSSSLHDRRTCDTLRAESSRYSKTGLSVSNVLSLHSGK</sequence>
<evidence type="ECO:0000256" key="1">
    <source>
        <dbReference type="SAM" id="MobiDB-lite"/>
    </source>
</evidence>
<accession>A0AAV4XWT6</accession>
<comment type="caution">
    <text evidence="2">The sequence shown here is derived from an EMBL/GenBank/DDBJ whole genome shotgun (WGS) entry which is preliminary data.</text>
</comment>
<feature type="compositionally biased region" description="Pro residues" evidence="1">
    <location>
        <begin position="113"/>
        <end position="123"/>
    </location>
</feature>
<dbReference type="AlphaFoldDB" id="A0AAV4XWT6"/>
<feature type="region of interest" description="Disordered" evidence="1">
    <location>
        <begin position="1"/>
        <end position="39"/>
    </location>
</feature>
<feature type="compositionally biased region" description="Polar residues" evidence="1">
    <location>
        <begin position="63"/>
        <end position="76"/>
    </location>
</feature>
<reference evidence="2 3" key="1">
    <citation type="submission" date="2021-06" db="EMBL/GenBank/DDBJ databases">
        <title>Caerostris extrusa draft genome.</title>
        <authorList>
            <person name="Kono N."/>
            <person name="Arakawa K."/>
        </authorList>
    </citation>
    <scope>NUCLEOTIDE SEQUENCE [LARGE SCALE GENOMIC DNA]</scope>
</reference>
<evidence type="ECO:0000313" key="3">
    <source>
        <dbReference type="Proteomes" id="UP001054945"/>
    </source>
</evidence>
<evidence type="ECO:0000313" key="2">
    <source>
        <dbReference type="EMBL" id="GIY98386.1"/>
    </source>
</evidence>
<gene>
    <name evidence="2" type="primary">AVEN_39638_1</name>
    <name evidence="2" type="ORF">CEXT_357991</name>
</gene>
<feature type="compositionally biased region" description="Polar residues" evidence="1">
    <location>
        <begin position="149"/>
        <end position="166"/>
    </location>
</feature>
<protein>
    <submittedName>
        <fullName evidence="2">Fibronectin type-III domain-containing protein</fullName>
    </submittedName>
</protein>
<feature type="region of interest" description="Disordered" evidence="1">
    <location>
        <begin position="58"/>
        <end position="166"/>
    </location>
</feature>
<feature type="compositionally biased region" description="Basic and acidic residues" evidence="1">
    <location>
        <begin position="133"/>
        <end position="148"/>
    </location>
</feature>
<keyword evidence="3" id="KW-1185">Reference proteome</keyword>
<proteinExistence type="predicted"/>
<organism evidence="2 3">
    <name type="scientific">Caerostris extrusa</name>
    <name type="common">Bark spider</name>
    <name type="synonym">Caerostris bankana</name>
    <dbReference type="NCBI Taxonomy" id="172846"/>
    <lineage>
        <taxon>Eukaryota</taxon>
        <taxon>Metazoa</taxon>
        <taxon>Ecdysozoa</taxon>
        <taxon>Arthropoda</taxon>
        <taxon>Chelicerata</taxon>
        <taxon>Arachnida</taxon>
        <taxon>Araneae</taxon>
        <taxon>Araneomorphae</taxon>
        <taxon>Entelegynae</taxon>
        <taxon>Araneoidea</taxon>
        <taxon>Araneidae</taxon>
        <taxon>Caerostris</taxon>
    </lineage>
</organism>
<name>A0AAV4XWT6_CAEEX</name>
<dbReference type="EMBL" id="BPLR01018283">
    <property type="protein sequence ID" value="GIY98386.1"/>
    <property type="molecule type" value="Genomic_DNA"/>
</dbReference>